<sequence>MKIIKSFLLALSVLALFACSAEQTGPRTHGVYMLLDTSGTYTKELKQAQRVISFSLLKLKPGDSFAVARVDTGSFSEKDIVAKVTFEDRPSRMNQQKRVFLEKIDKFVKSVKGSAYTDITGGILQAIEFLNERNPGKKTILIFSDLKEELRKGYKRDIDFQLQGYRVIALNVTKLRSDNIDPKEYLDRLENWRLRVESGGGEWKVINDLERLEALFN</sequence>
<dbReference type="AlphaFoldDB" id="A0A3B1AFG1"/>
<dbReference type="Gene3D" id="3.40.50.410">
    <property type="entry name" value="von Willebrand factor, type A domain"/>
    <property type="match status" value="1"/>
</dbReference>
<proteinExistence type="predicted"/>
<name>A0A3B1AFG1_9ZZZZ</name>
<protein>
    <recommendedName>
        <fullName evidence="1">VWFA domain-containing protein</fullName>
    </recommendedName>
</protein>
<gene>
    <name evidence="2" type="ORF">MNBD_GAMMA23-27</name>
</gene>
<organism evidence="2">
    <name type="scientific">hydrothermal vent metagenome</name>
    <dbReference type="NCBI Taxonomy" id="652676"/>
    <lineage>
        <taxon>unclassified sequences</taxon>
        <taxon>metagenomes</taxon>
        <taxon>ecological metagenomes</taxon>
    </lineage>
</organism>
<dbReference type="EMBL" id="UOFT01000065">
    <property type="protein sequence ID" value="VAW98207.1"/>
    <property type="molecule type" value="Genomic_DNA"/>
</dbReference>
<evidence type="ECO:0000259" key="1">
    <source>
        <dbReference type="PROSITE" id="PS50234"/>
    </source>
</evidence>
<reference evidence="2" key="1">
    <citation type="submission" date="2018-06" db="EMBL/GenBank/DDBJ databases">
        <authorList>
            <person name="Zhirakovskaya E."/>
        </authorList>
    </citation>
    <scope>NUCLEOTIDE SEQUENCE</scope>
</reference>
<dbReference type="SUPFAM" id="SSF53300">
    <property type="entry name" value="vWA-like"/>
    <property type="match status" value="1"/>
</dbReference>
<dbReference type="PROSITE" id="PS51257">
    <property type="entry name" value="PROKAR_LIPOPROTEIN"/>
    <property type="match status" value="1"/>
</dbReference>
<dbReference type="InterPro" id="IPR002035">
    <property type="entry name" value="VWF_A"/>
</dbReference>
<evidence type="ECO:0000313" key="2">
    <source>
        <dbReference type="EMBL" id="VAW98207.1"/>
    </source>
</evidence>
<dbReference type="PROSITE" id="PS50234">
    <property type="entry name" value="VWFA"/>
    <property type="match status" value="1"/>
</dbReference>
<dbReference type="InterPro" id="IPR036465">
    <property type="entry name" value="vWFA_dom_sf"/>
</dbReference>
<feature type="domain" description="VWFA" evidence="1">
    <location>
        <begin position="30"/>
        <end position="217"/>
    </location>
</feature>
<accession>A0A3B1AFG1</accession>